<dbReference type="InterPro" id="IPR020901">
    <property type="entry name" value="Prtase_inh_Kunz-CS"/>
</dbReference>
<evidence type="ECO:0000313" key="7">
    <source>
        <dbReference type="Proteomes" id="UP000663852"/>
    </source>
</evidence>
<dbReference type="Proteomes" id="UP000663828">
    <property type="component" value="Unassembled WGS sequence"/>
</dbReference>
<gene>
    <name evidence="4" type="ORF">EDS130_LOCUS8803</name>
    <name evidence="5" type="ORF">XAT740_LOCUS9414</name>
</gene>
<dbReference type="Pfam" id="PF00014">
    <property type="entry name" value="Kunitz_BPTI"/>
    <property type="match status" value="1"/>
</dbReference>
<sequence length="156" mass="17722">MVRFFTPVLLLIVFVCIYQSDALSTFGKKQSRCAPMRCEGKMKQCQYGFQKRDGCEICKCHDPCNPGGQAFCKREKCHVERTHAGTFVARCGTRRFKRSEDVCFEKPKIVGKCKGDHPRFSFVKETGACEKFTYGGCGGTRNNFKTKHECESSCRV</sequence>
<dbReference type="PROSITE" id="PS00280">
    <property type="entry name" value="BPTI_KUNITZ_1"/>
    <property type="match status" value="1"/>
</dbReference>
<dbReference type="PANTHER" id="PTHR10083">
    <property type="entry name" value="KUNITZ-TYPE PROTEASE INHIBITOR-RELATED"/>
    <property type="match status" value="1"/>
</dbReference>
<accession>A0A813YA65</accession>
<feature type="chain" id="PRO_5035598803" description="BPTI/Kunitz inhibitor domain-containing protein" evidence="2">
    <location>
        <begin position="23"/>
        <end position="156"/>
    </location>
</feature>
<dbReference type="PRINTS" id="PR00759">
    <property type="entry name" value="BASICPTASE"/>
</dbReference>
<protein>
    <recommendedName>
        <fullName evidence="3">BPTI/Kunitz inhibitor domain-containing protein</fullName>
    </recommendedName>
</protein>
<evidence type="ECO:0000313" key="5">
    <source>
        <dbReference type="EMBL" id="CAF0927997.1"/>
    </source>
</evidence>
<dbReference type="SMART" id="SM00131">
    <property type="entry name" value="KU"/>
    <property type="match status" value="1"/>
</dbReference>
<evidence type="ECO:0000259" key="3">
    <source>
        <dbReference type="PROSITE" id="PS50279"/>
    </source>
</evidence>
<dbReference type="Proteomes" id="UP000663852">
    <property type="component" value="Unassembled WGS sequence"/>
</dbReference>
<keyword evidence="6" id="KW-1185">Reference proteome</keyword>
<dbReference type="OrthoDB" id="4473401at2759"/>
<comment type="caution">
    <text evidence="4">The sequence shown here is derived from an EMBL/GenBank/DDBJ whole genome shotgun (WGS) entry which is preliminary data.</text>
</comment>
<dbReference type="CDD" id="cd00109">
    <property type="entry name" value="Kunitz-type"/>
    <property type="match status" value="1"/>
</dbReference>
<dbReference type="AlphaFoldDB" id="A0A813YA65"/>
<dbReference type="PANTHER" id="PTHR10083:SF374">
    <property type="entry name" value="BPTI_KUNITZ INHIBITOR DOMAIN-CONTAINING PROTEIN"/>
    <property type="match status" value="1"/>
</dbReference>
<dbReference type="InterPro" id="IPR036880">
    <property type="entry name" value="Kunitz_BPTI_sf"/>
</dbReference>
<dbReference type="EMBL" id="CAJNOJ010000029">
    <property type="protein sequence ID" value="CAF0881295.1"/>
    <property type="molecule type" value="Genomic_DNA"/>
</dbReference>
<dbReference type="GO" id="GO:0005615">
    <property type="term" value="C:extracellular space"/>
    <property type="evidence" value="ECO:0007669"/>
    <property type="project" value="TreeGrafter"/>
</dbReference>
<feature type="signal peptide" evidence="2">
    <location>
        <begin position="1"/>
        <end position="22"/>
    </location>
</feature>
<evidence type="ECO:0000313" key="4">
    <source>
        <dbReference type="EMBL" id="CAF0881295.1"/>
    </source>
</evidence>
<dbReference type="InterPro" id="IPR002223">
    <property type="entry name" value="Kunitz_BPTI"/>
</dbReference>
<evidence type="ECO:0000313" key="6">
    <source>
        <dbReference type="Proteomes" id="UP000663828"/>
    </source>
</evidence>
<keyword evidence="2" id="KW-0732">Signal</keyword>
<reference evidence="4" key="1">
    <citation type="submission" date="2021-02" db="EMBL/GenBank/DDBJ databases">
        <authorList>
            <person name="Nowell W R."/>
        </authorList>
    </citation>
    <scope>NUCLEOTIDE SEQUENCE</scope>
</reference>
<name>A0A813YA65_ADIRI</name>
<dbReference type="InterPro" id="IPR050098">
    <property type="entry name" value="TFPI/VKTCI-like"/>
</dbReference>
<evidence type="ECO:0000256" key="1">
    <source>
        <dbReference type="ARBA" id="ARBA00023157"/>
    </source>
</evidence>
<dbReference type="Gene3D" id="4.10.410.10">
    <property type="entry name" value="Pancreatic trypsin inhibitor Kunitz domain"/>
    <property type="match status" value="1"/>
</dbReference>
<keyword evidence="1" id="KW-1015">Disulfide bond</keyword>
<dbReference type="PROSITE" id="PS50279">
    <property type="entry name" value="BPTI_KUNITZ_2"/>
    <property type="match status" value="1"/>
</dbReference>
<dbReference type="SUPFAM" id="SSF57362">
    <property type="entry name" value="BPTI-like"/>
    <property type="match status" value="1"/>
</dbReference>
<feature type="domain" description="BPTI/Kunitz inhibitor" evidence="3">
    <location>
        <begin position="103"/>
        <end position="154"/>
    </location>
</feature>
<organism evidence="4 7">
    <name type="scientific">Adineta ricciae</name>
    <name type="common">Rotifer</name>
    <dbReference type="NCBI Taxonomy" id="249248"/>
    <lineage>
        <taxon>Eukaryota</taxon>
        <taxon>Metazoa</taxon>
        <taxon>Spiralia</taxon>
        <taxon>Gnathifera</taxon>
        <taxon>Rotifera</taxon>
        <taxon>Eurotatoria</taxon>
        <taxon>Bdelloidea</taxon>
        <taxon>Adinetida</taxon>
        <taxon>Adinetidae</taxon>
        <taxon>Adineta</taxon>
    </lineage>
</organism>
<proteinExistence type="predicted"/>
<dbReference type="GO" id="GO:0004867">
    <property type="term" value="F:serine-type endopeptidase inhibitor activity"/>
    <property type="evidence" value="ECO:0007669"/>
    <property type="project" value="InterPro"/>
</dbReference>
<dbReference type="EMBL" id="CAJNOR010000484">
    <property type="protein sequence ID" value="CAF0927997.1"/>
    <property type="molecule type" value="Genomic_DNA"/>
</dbReference>
<evidence type="ECO:0000256" key="2">
    <source>
        <dbReference type="SAM" id="SignalP"/>
    </source>
</evidence>